<dbReference type="Proteomes" id="UP001283361">
    <property type="component" value="Unassembled WGS sequence"/>
</dbReference>
<organism evidence="1 2">
    <name type="scientific">Elysia crispata</name>
    <name type="common">lettuce slug</name>
    <dbReference type="NCBI Taxonomy" id="231223"/>
    <lineage>
        <taxon>Eukaryota</taxon>
        <taxon>Metazoa</taxon>
        <taxon>Spiralia</taxon>
        <taxon>Lophotrochozoa</taxon>
        <taxon>Mollusca</taxon>
        <taxon>Gastropoda</taxon>
        <taxon>Heterobranchia</taxon>
        <taxon>Euthyneura</taxon>
        <taxon>Panpulmonata</taxon>
        <taxon>Sacoglossa</taxon>
        <taxon>Placobranchoidea</taxon>
        <taxon>Plakobranchidae</taxon>
        <taxon>Elysia</taxon>
    </lineage>
</organism>
<dbReference type="PROSITE" id="PS51257">
    <property type="entry name" value="PROKAR_LIPOPROTEIN"/>
    <property type="match status" value="1"/>
</dbReference>
<sequence length="249" mass="27130">MHLLSRGLEPETSNPHTSRLFTSVYVTSVACQGDAGTSRWAVSLSGCRGRSKVDLALSPLPTHTHTFSGCPCLPHYLASTHAQYSHLSTSPPFSSHRLSSASTGWTELSQAVAPETRAASRNWLHVIVKLHQKPSAHQVNATHKHGEPTSQTGSPGWLVFCCYLSNLLVFLPWASLLMGGHVLLFPGSLVGARPCTALRGHYRVVVLFLLTLRIMYGVDDQSRTPGSVEHVTSHNFYCRTYSSGKLITA</sequence>
<accession>A0AAE1B730</accession>
<proteinExistence type="predicted"/>
<dbReference type="AlphaFoldDB" id="A0AAE1B730"/>
<reference evidence="1" key="1">
    <citation type="journal article" date="2023" name="G3 (Bethesda)">
        <title>A reference genome for the long-term kleptoplast-retaining sea slug Elysia crispata morphotype clarki.</title>
        <authorList>
            <person name="Eastman K.E."/>
            <person name="Pendleton A.L."/>
            <person name="Shaikh M.A."/>
            <person name="Suttiyut T."/>
            <person name="Ogas R."/>
            <person name="Tomko P."/>
            <person name="Gavelis G."/>
            <person name="Widhalm J.R."/>
            <person name="Wisecaver J.H."/>
        </authorList>
    </citation>
    <scope>NUCLEOTIDE SEQUENCE</scope>
    <source>
        <strain evidence="1">ECLA1</strain>
    </source>
</reference>
<gene>
    <name evidence="1" type="ORF">RRG08_016288</name>
</gene>
<evidence type="ECO:0000313" key="2">
    <source>
        <dbReference type="Proteomes" id="UP001283361"/>
    </source>
</evidence>
<evidence type="ECO:0000313" key="1">
    <source>
        <dbReference type="EMBL" id="KAK3800181.1"/>
    </source>
</evidence>
<name>A0AAE1B730_9GAST</name>
<protein>
    <submittedName>
        <fullName evidence="1">Uncharacterized protein</fullName>
    </submittedName>
</protein>
<comment type="caution">
    <text evidence="1">The sequence shown here is derived from an EMBL/GenBank/DDBJ whole genome shotgun (WGS) entry which is preliminary data.</text>
</comment>
<dbReference type="EMBL" id="JAWDGP010000492">
    <property type="protein sequence ID" value="KAK3800181.1"/>
    <property type="molecule type" value="Genomic_DNA"/>
</dbReference>
<keyword evidence="2" id="KW-1185">Reference proteome</keyword>